<accession>A0A1J1J0G8</accession>
<evidence type="ECO:0000313" key="2">
    <source>
        <dbReference type="Proteomes" id="UP000183832"/>
    </source>
</evidence>
<name>A0A1J1J0G8_9DIPT</name>
<dbReference type="Proteomes" id="UP000183832">
    <property type="component" value="Unassembled WGS sequence"/>
</dbReference>
<protein>
    <submittedName>
        <fullName evidence="1">CLUMA_CG018641, isoform A</fullName>
    </submittedName>
</protein>
<proteinExistence type="predicted"/>
<sequence>MEIKKKAPTAVKRRELNYVEQKGISFPGLACFDKNKVYFISAFNFEVEKEKKPKIWFDKLINDE</sequence>
<dbReference type="AlphaFoldDB" id="A0A1J1J0G8"/>
<dbReference type="EMBL" id="CVRI01000064">
    <property type="protein sequence ID" value="CRL05292.1"/>
    <property type="molecule type" value="Genomic_DNA"/>
</dbReference>
<keyword evidence="2" id="KW-1185">Reference proteome</keyword>
<organism evidence="1 2">
    <name type="scientific">Clunio marinus</name>
    <dbReference type="NCBI Taxonomy" id="568069"/>
    <lineage>
        <taxon>Eukaryota</taxon>
        <taxon>Metazoa</taxon>
        <taxon>Ecdysozoa</taxon>
        <taxon>Arthropoda</taxon>
        <taxon>Hexapoda</taxon>
        <taxon>Insecta</taxon>
        <taxon>Pterygota</taxon>
        <taxon>Neoptera</taxon>
        <taxon>Endopterygota</taxon>
        <taxon>Diptera</taxon>
        <taxon>Nematocera</taxon>
        <taxon>Chironomoidea</taxon>
        <taxon>Chironomidae</taxon>
        <taxon>Clunio</taxon>
    </lineage>
</organism>
<gene>
    <name evidence="1" type="ORF">CLUMA_CG018641</name>
</gene>
<evidence type="ECO:0000313" key="1">
    <source>
        <dbReference type="EMBL" id="CRL05292.1"/>
    </source>
</evidence>
<reference evidence="1 2" key="1">
    <citation type="submission" date="2015-04" db="EMBL/GenBank/DDBJ databases">
        <authorList>
            <person name="Syromyatnikov M.Y."/>
            <person name="Popov V.N."/>
        </authorList>
    </citation>
    <scope>NUCLEOTIDE SEQUENCE [LARGE SCALE GENOMIC DNA]</scope>
</reference>